<dbReference type="EMBL" id="JADWDC010000041">
    <property type="protein sequence ID" value="MCC0178357.1"/>
    <property type="molecule type" value="Genomic_DNA"/>
</dbReference>
<proteinExistence type="predicted"/>
<feature type="transmembrane region" description="Helical" evidence="1">
    <location>
        <begin position="321"/>
        <end position="340"/>
    </location>
</feature>
<dbReference type="AlphaFoldDB" id="A0A964BTC6"/>
<name>A0A964BTC6_9CYAN</name>
<feature type="transmembrane region" description="Helical" evidence="1">
    <location>
        <begin position="352"/>
        <end position="372"/>
    </location>
</feature>
<keyword evidence="3" id="KW-1185">Reference proteome</keyword>
<keyword evidence="1" id="KW-0812">Transmembrane</keyword>
<dbReference type="InterPro" id="IPR018650">
    <property type="entry name" value="STSV1_Orf64"/>
</dbReference>
<keyword evidence="1" id="KW-0472">Membrane</keyword>
<protein>
    <submittedName>
        <fullName evidence="2">DUF2079 domain-containing protein</fullName>
    </submittedName>
</protein>
<feature type="transmembrane region" description="Helical" evidence="1">
    <location>
        <begin position="206"/>
        <end position="228"/>
    </location>
</feature>
<dbReference type="Pfam" id="PF09852">
    <property type="entry name" value="DUF2079"/>
    <property type="match status" value="1"/>
</dbReference>
<feature type="transmembrane region" description="Helical" evidence="1">
    <location>
        <begin position="173"/>
        <end position="200"/>
    </location>
</feature>
<evidence type="ECO:0000313" key="3">
    <source>
        <dbReference type="Proteomes" id="UP000729733"/>
    </source>
</evidence>
<reference evidence="2" key="1">
    <citation type="journal article" date="2021" name="Antonie Van Leeuwenhoek">
        <title>Draft genome and description of Waterburya agarophytonicola gen. nov. sp. nov. (Pleurocapsales, Cyanobacteria): a seaweed symbiont.</title>
        <authorList>
            <person name="Bonthond G."/>
            <person name="Shalygin S."/>
            <person name="Bayer T."/>
            <person name="Weinberger F."/>
        </authorList>
    </citation>
    <scope>NUCLEOTIDE SEQUENCE</scope>
    <source>
        <strain evidence="2">KI4</strain>
    </source>
</reference>
<feature type="transmembrane region" description="Helical" evidence="1">
    <location>
        <begin position="274"/>
        <end position="293"/>
    </location>
</feature>
<feature type="transmembrane region" description="Helical" evidence="1">
    <location>
        <begin position="80"/>
        <end position="101"/>
    </location>
</feature>
<sequence>MMLNAVKKSITEGESKFFLLILLAIATGIFVAASSFRHGVFRSGTDLAFFDQLVFLLSQGLLPVSSILPGVHLIGDHAAFVLYPIGLLYVIFPDVHWLLLVQAISLVSGAIPIYALSLNAGLAVATARTVAVCYVLYPGLFNINFYTELRTETIAVTALLWATWAFKTDRDGWAAIAVIVTLLSKEAMSITVVGLGVWLWWERKRFIPGLICILSSIGWFLLSAIYIIPNFRGGHQMAGTWHYESIGDSLPEIALKVLVQPQLLLVRSIAPDRLFYYLLLLLPIAIGLHWRKIGALIPALPMLGLNILADYSGQRDLIHHYSLPIIPFLFVWLIDSLGYLKRYDYRQWLSRRLLIIWAIIGFLTLAKFSYFWTRYLPLMPNARIVDRAISLIKPEDKVLTTGFVAPHLSHRPIIKLLEGDWDLARIKQEDLDTVLIAMQHLSAATPEEKAIALKVQLGNSPEFNLVYHQQDVFLFQQRLQ</sequence>
<accession>A0A964BTC6</accession>
<dbReference type="Proteomes" id="UP000729733">
    <property type="component" value="Unassembled WGS sequence"/>
</dbReference>
<dbReference type="RefSeq" id="WP_229641426.1">
    <property type="nucleotide sequence ID" value="NZ_JADWDC010000041.1"/>
</dbReference>
<organism evidence="2 3">
    <name type="scientific">Waterburya agarophytonicola KI4</name>
    <dbReference type="NCBI Taxonomy" id="2874699"/>
    <lineage>
        <taxon>Bacteria</taxon>
        <taxon>Bacillati</taxon>
        <taxon>Cyanobacteriota</taxon>
        <taxon>Cyanophyceae</taxon>
        <taxon>Pleurocapsales</taxon>
        <taxon>Hyellaceae</taxon>
        <taxon>Waterburya</taxon>
        <taxon>Waterburya agarophytonicola</taxon>
    </lineage>
</organism>
<keyword evidence="1" id="KW-1133">Transmembrane helix</keyword>
<comment type="caution">
    <text evidence="2">The sequence shown here is derived from an EMBL/GenBank/DDBJ whole genome shotgun (WGS) entry which is preliminary data.</text>
</comment>
<evidence type="ECO:0000256" key="1">
    <source>
        <dbReference type="SAM" id="Phobius"/>
    </source>
</evidence>
<gene>
    <name evidence="2" type="ORF">I4641_15350</name>
</gene>
<feature type="transmembrane region" description="Helical" evidence="1">
    <location>
        <begin position="17"/>
        <end position="36"/>
    </location>
</feature>
<evidence type="ECO:0000313" key="2">
    <source>
        <dbReference type="EMBL" id="MCC0178357.1"/>
    </source>
</evidence>
<feature type="transmembrane region" description="Helical" evidence="1">
    <location>
        <begin position="113"/>
        <end position="137"/>
    </location>
</feature>